<dbReference type="EMBL" id="PGCJ01001205">
    <property type="protein sequence ID" value="PLW07732.1"/>
    <property type="molecule type" value="Genomic_DNA"/>
</dbReference>
<proteinExistence type="predicted"/>
<reference evidence="3 4" key="1">
    <citation type="submission" date="2017-11" db="EMBL/GenBank/DDBJ databases">
        <title>De novo assembly and phasing of dikaryotic genomes from two isolates of Puccinia coronata f. sp. avenae, the causal agent of oat crown rust.</title>
        <authorList>
            <person name="Miller M.E."/>
            <person name="Zhang Y."/>
            <person name="Omidvar V."/>
            <person name="Sperschneider J."/>
            <person name="Schwessinger B."/>
            <person name="Raley C."/>
            <person name="Palmer J.M."/>
            <person name="Garnica D."/>
            <person name="Upadhyaya N."/>
            <person name="Rathjen J."/>
            <person name="Taylor J.M."/>
            <person name="Park R.F."/>
            <person name="Dodds P.N."/>
            <person name="Hirsch C.D."/>
            <person name="Kianian S.F."/>
            <person name="Figueroa M."/>
        </authorList>
    </citation>
    <scope>NUCLEOTIDE SEQUENCE [LARGE SCALE GENOMIC DNA]</scope>
    <source>
        <strain evidence="3">12NC29</strain>
    </source>
</reference>
<evidence type="ECO:0000313" key="3">
    <source>
        <dbReference type="EMBL" id="PLW07732.1"/>
    </source>
</evidence>
<dbReference type="STRING" id="200324.A0A2N5S3C0"/>
<sequence>MLQEFKMTPKEFLHEFLTSKDEELASRRWFWATPKGWDSTLTLLATIRNRFMATAKGKSKWESFIVDEAIKIICYQGPKHGMYPMGYFHSSTSVMPDFFSNTSKARRDAILTTQDMPFLYSVIWGSLENHLDRAEVVVKTPAGDLEKDPEPQVEDNEEHLLEGEGITYIKEKDHLKLAAHRAHCVAIKTFSMISFVRNRRHNSLQLQNSIRFLACGVSERMNEYLHFLGLTSSRQTAISALRSLSSHAAESVKSIMAISPSGPAIGPFICLDNLDMEEKVHMSSVGHQSMTFHGAWGYIHLPHKSLLKSLDPSELNLSAYQKAVNQLSTTVIDPQLLMPSNSDFNHYELVMKSQIAHAMNQYLETPSHWDGAFPLDPPTIEQISCDKPTIVMLKLMEESDNSAEGIGQVLEAIRRQTGLEPDQFFTRLQPMDADLGTCQNFNSLRDIQHPSDNPENNLNNVVFQLGASHTLWNIAQAIFTAHFGDSSNEEDLGAWRSLSSLGIPPEKVIQKKDYTAMVQHMEKVHEATLVHCLRLVIQSEAEDDDRLLNKSTVEVNPLPIEPQQITVDEWNMRINKCYNRFCSPESRRRATVSESPKLHNVLVRLHEFSTVIEANRAMKAGDIGRLINVWKIWLFMTQSLKGLTHYSSYLPRLIISLNSILPSSLSKLMRHSSLVSPSGRPGHFVAKDFLLETQNYWLKYFYNRGGIGTDVQRLKELFSLNLPLALSDRSTCRRVGQACPISSWDRSHRTSRDRSDKSVRPVGSCFGRTVPVRPPVEHGCSSTARTAVFDRLMPAVSLSVFIWMADHKDICNNDGKETGGAQARVDDTFLSGKTKFQEIISTKDPNLNRFRLHFGMTNVPPGDAKENDVDDSKDSDEDERSEDM</sequence>
<accession>A0A2N5S3C0</accession>
<evidence type="ECO:0000259" key="2">
    <source>
        <dbReference type="Pfam" id="PF20231"/>
    </source>
</evidence>
<feature type="region of interest" description="Disordered" evidence="1">
    <location>
        <begin position="855"/>
        <end position="884"/>
    </location>
</feature>
<dbReference type="InterPro" id="IPR046496">
    <property type="entry name" value="DUF6589"/>
</dbReference>
<feature type="compositionally biased region" description="Acidic residues" evidence="1">
    <location>
        <begin position="873"/>
        <end position="884"/>
    </location>
</feature>
<organism evidence="3 4">
    <name type="scientific">Puccinia coronata f. sp. avenae</name>
    <dbReference type="NCBI Taxonomy" id="200324"/>
    <lineage>
        <taxon>Eukaryota</taxon>
        <taxon>Fungi</taxon>
        <taxon>Dikarya</taxon>
        <taxon>Basidiomycota</taxon>
        <taxon>Pucciniomycotina</taxon>
        <taxon>Pucciniomycetes</taxon>
        <taxon>Pucciniales</taxon>
        <taxon>Pucciniaceae</taxon>
        <taxon>Puccinia</taxon>
    </lineage>
</organism>
<keyword evidence="4" id="KW-1185">Reference proteome</keyword>
<dbReference type="Pfam" id="PF20231">
    <property type="entry name" value="DUF6589"/>
    <property type="match status" value="1"/>
</dbReference>
<dbReference type="Proteomes" id="UP000235388">
    <property type="component" value="Unassembled WGS sequence"/>
</dbReference>
<dbReference type="OrthoDB" id="3033641at2759"/>
<name>A0A2N5S3C0_9BASI</name>
<gene>
    <name evidence="3" type="ORF">PCANC_25371</name>
</gene>
<evidence type="ECO:0000256" key="1">
    <source>
        <dbReference type="SAM" id="MobiDB-lite"/>
    </source>
</evidence>
<protein>
    <recommendedName>
        <fullName evidence="2">DUF6589 domain-containing protein</fullName>
    </recommendedName>
</protein>
<feature type="compositionally biased region" description="Basic and acidic residues" evidence="1">
    <location>
        <begin position="863"/>
        <end position="872"/>
    </location>
</feature>
<comment type="caution">
    <text evidence="3">The sequence shown here is derived from an EMBL/GenBank/DDBJ whole genome shotgun (WGS) entry which is preliminary data.</text>
</comment>
<dbReference type="AlphaFoldDB" id="A0A2N5S3C0"/>
<feature type="domain" description="DUF6589" evidence="2">
    <location>
        <begin position="331"/>
        <end position="724"/>
    </location>
</feature>
<evidence type="ECO:0000313" key="4">
    <source>
        <dbReference type="Proteomes" id="UP000235388"/>
    </source>
</evidence>